<evidence type="ECO:0000256" key="1">
    <source>
        <dbReference type="SAM" id="MobiDB-lite"/>
    </source>
</evidence>
<feature type="compositionally biased region" description="Basic and acidic residues" evidence="1">
    <location>
        <begin position="1"/>
        <end position="22"/>
    </location>
</feature>
<dbReference type="EMBL" id="JACEIK010006600">
    <property type="protein sequence ID" value="MCE2055967.1"/>
    <property type="molecule type" value="Genomic_DNA"/>
</dbReference>
<proteinExistence type="predicted"/>
<reference evidence="2 3" key="1">
    <citation type="journal article" date="2021" name="BMC Genomics">
        <title>Datura genome reveals duplications of psychoactive alkaloid biosynthetic genes and high mutation rate following tissue culture.</title>
        <authorList>
            <person name="Rajewski A."/>
            <person name="Carter-House D."/>
            <person name="Stajich J."/>
            <person name="Litt A."/>
        </authorList>
    </citation>
    <scope>NUCLEOTIDE SEQUENCE [LARGE SCALE GENOMIC DNA]</scope>
    <source>
        <strain evidence="2">AR-01</strain>
    </source>
</reference>
<feature type="region of interest" description="Disordered" evidence="1">
    <location>
        <begin position="1"/>
        <end position="58"/>
    </location>
</feature>
<feature type="compositionally biased region" description="Basic residues" evidence="1">
    <location>
        <begin position="23"/>
        <end position="37"/>
    </location>
</feature>
<gene>
    <name evidence="2" type="ORF">HAX54_043826</name>
</gene>
<organism evidence="2 3">
    <name type="scientific">Datura stramonium</name>
    <name type="common">Jimsonweed</name>
    <name type="synonym">Common thornapple</name>
    <dbReference type="NCBI Taxonomy" id="4076"/>
    <lineage>
        <taxon>Eukaryota</taxon>
        <taxon>Viridiplantae</taxon>
        <taxon>Streptophyta</taxon>
        <taxon>Embryophyta</taxon>
        <taxon>Tracheophyta</taxon>
        <taxon>Spermatophyta</taxon>
        <taxon>Magnoliopsida</taxon>
        <taxon>eudicotyledons</taxon>
        <taxon>Gunneridae</taxon>
        <taxon>Pentapetalae</taxon>
        <taxon>asterids</taxon>
        <taxon>lamiids</taxon>
        <taxon>Solanales</taxon>
        <taxon>Solanaceae</taxon>
        <taxon>Solanoideae</taxon>
        <taxon>Datureae</taxon>
        <taxon>Datura</taxon>
    </lineage>
</organism>
<evidence type="ECO:0000313" key="2">
    <source>
        <dbReference type="EMBL" id="MCE2055967.1"/>
    </source>
</evidence>
<comment type="caution">
    <text evidence="2">The sequence shown here is derived from an EMBL/GenBank/DDBJ whole genome shotgun (WGS) entry which is preliminary data.</text>
</comment>
<feature type="non-terminal residue" evidence="2">
    <location>
        <position position="96"/>
    </location>
</feature>
<name>A0ABS8W518_DATST</name>
<accession>A0ABS8W518</accession>
<feature type="non-terminal residue" evidence="2">
    <location>
        <position position="1"/>
    </location>
</feature>
<protein>
    <submittedName>
        <fullName evidence="2">Uncharacterized protein</fullName>
    </submittedName>
</protein>
<evidence type="ECO:0000313" key="3">
    <source>
        <dbReference type="Proteomes" id="UP000823775"/>
    </source>
</evidence>
<keyword evidence="3" id="KW-1185">Reference proteome</keyword>
<sequence length="96" mass="11036">FEHVSRSTKNVDKKPAREETSERRKRLKKHQQRRSPKTGRSCQRNPGVAGADKKKKGQRRVLRLTDVIFGKKAALLPSVEEFKPTCKTVKRKTPKA</sequence>
<dbReference type="Proteomes" id="UP000823775">
    <property type="component" value="Unassembled WGS sequence"/>
</dbReference>